<keyword evidence="3" id="KW-1185">Reference proteome</keyword>
<dbReference type="InterPro" id="IPR027417">
    <property type="entry name" value="P-loop_NTPase"/>
</dbReference>
<reference evidence="2 3" key="1">
    <citation type="submission" date="2020-03" db="EMBL/GenBank/DDBJ databases">
        <title>WGS of the type strain of Planosporangium spp.</title>
        <authorList>
            <person name="Thawai C."/>
        </authorList>
    </citation>
    <scope>NUCLEOTIDE SEQUENCE [LARGE SCALE GENOMIC DNA]</scope>
    <source>
        <strain evidence="2 3">TBRC 5610</strain>
    </source>
</reference>
<evidence type="ECO:0000259" key="1">
    <source>
        <dbReference type="PROSITE" id="PS50943"/>
    </source>
</evidence>
<dbReference type="Proteomes" id="UP000722989">
    <property type="component" value="Unassembled WGS sequence"/>
</dbReference>
<dbReference type="InterPro" id="IPR011990">
    <property type="entry name" value="TPR-like_helical_dom_sf"/>
</dbReference>
<dbReference type="SUPFAM" id="SSF47413">
    <property type="entry name" value="lambda repressor-like DNA-binding domains"/>
    <property type="match status" value="1"/>
</dbReference>
<dbReference type="InterPro" id="IPR010982">
    <property type="entry name" value="Lambda_DNA-bd_dom_sf"/>
</dbReference>
<dbReference type="Gene3D" id="1.10.260.40">
    <property type="entry name" value="lambda repressor-like DNA-binding domains"/>
    <property type="match status" value="1"/>
</dbReference>
<dbReference type="PROSITE" id="PS50943">
    <property type="entry name" value="HTH_CROC1"/>
    <property type="match status" value="1"/>
</dbReference>
<evidence type="ECO:0000313" key="3">
    <source>
        <dbReference type="Proteomes" id="UP000722989"/>
    </source>
</evidence>
<dbReference type="SMART" id="SM00530">
    <property type="entry name" value="HTH_XRE"/>
    <property type="match status" value="1"/>
</dbReference>
<dbReference type="EMBL" id="JAATVY010000002">
    <property type="protein sequence ID" value="NJC68792.1"/>
    <property type="molecule type" value="Genomic_DNA"/>
</dbReference>
<dbReference type="SUPFAM" id="SSF48452">
    <property type="entry name" value="TPR-like"/>
    <property type="match status" value="1"/>
</dbReference>
<dbReference type="Pfam" id="PF13560">
    <property type="entry name" value="HTH_31"/>
    <property type="match status" value="1"/>
</dbReference>
<dbReference type="InterPro" id="IPR001387">
    <property type="entry name" value="Cro/C1-type_HTH"/>
</dbReference>
<dbReference type="CDD" id="cd00093">
    <property type="entry name" value="HTH_XRE"/>
    <property type="match status" value="1"/>
</dbReference>
<dbReference type="Gene3D" id="1.25.40.10">
    <property type="entry name" value="Tetratricopeptide repeat domain"/>
    <property type="match status" value="1"/>
</dbReference>
<comment type="caution">
    <text evidence="2">The sequence shown here is derived from an EMBL/GenBank/DDBJ whole genome shotgun (WGS) entry which is preliminary data.</text>
</comment>
<dbReference type="Gene3D" id="3.40.50.300">
    <property type="entry name" value="P-loop containing nucleotide triphosphate hydrolases"/>
    <property type="match status" value="1"/>
</dbReference>
<dbReference type="RefSeq" id="WP_167923688.1">
    <property type="nucleotide sequence ID" value="NZ_JAATVY010000002.1"/>
</dbReference>
<dbReference type="PANTHER" id="PTHR47691">
    <property type="entry name" value="REGULATOR-RELATED"/>
    <property type="match status" value="1"/>
</dbReference>
<feature type="domain" description="HTH cro/C1-type" evidence="1">
    <location>
        <begin position="17"/>
        <end position="72"/>
    </location>
</feature>
<protein>
    <submittedName>
        <fullName evidence="2">Helix-turn-helix domain-containing protein</fullName>
    </submittedName>
</protein>
<gene>
    <name evidence="2" type="ORF">HC031_03485</name>
</gene>
<dbReference type="PANTHER" id="PTHR47691:SF3">
    <property type="entry name" value="HTH-TYPE TRANSCRIPTIONAL REGULATOR RV0890C-RELATED"/>
    <property type="match status" value="1"/>
</dbReference>
<evidence type="ECO:0000313" key="2">
    <source>
        <dbReference type="EMBL" id="NJC68792.1"/>
    </source>
</evidence>
<proteinExistence type="predicted"/>
<organism evidence="2 3">
    <name type="scientific">Planosporangium thailandense</name>
    <dbReference type="NCBI Taxonomy" id="765197"/>
    <lineage>
        <taxon>Bacteria</taxon>
        <taxon>Bacillati</taxon>
        <taxon>Actinomycetota</taxon>
        <taxon>Actinomycetes</taxon>
        <taxon>Micromonosporales</taxon>
        <taxon>Micromonosporaceae</taxon>
        <taxon>Planosporangium</taxon>
    </lineage>
</organism>
<name>A0ABX0XRZ9_9ACTN</name>
<dbReference type="SUPFAM" id="SSF52540">
    <property type="entry name" value="P-loop containing nucleoside triphosphate hydrolases"/>
    <property type="match status" value="1"/>
</dbReference>
<accession>A0ABX0XRZ9</accession>
<sequence length="807" mass="85583">MIPDPEPTPGVGFAATLRAHRRAAGLTQQELAARARLGVRTVRELERGRAVRPQRGTVDLLADALGLTGDERIRFVTLARSGPRAPAAADTAVGPAVARTTNTIALPPPLPLVGRDADLRDLADLLPAYDVVLIGLAGVGKSCLALAVVHRVADRFPGGVAGISIADVSESDDVLAATASVFGVGFAADLSERCAGRPTLLMVDGADRAPEACATALAWLRAHAPALRILVTSRQPVDLPGAVTWPVSPLEVPPRRPTSDLAELSEYPAVSLFLQRLRQVRRHPVTPADVPVLGELARRLGGLPLAIELAAARGRVLELTEILDRYGHRLLDLGDQRPAGQTLRDAVAASYRLLDATEQAALERLAVFAGRWSVELAEELLGGVTDQAEAVLDRLVGLGLVSVRATGPLRFRLLDVVHDFALERCTDDGHLAEVRCRHARLFARLAARTAPALAGPGMPGAVSLLDHLLSDLLGALQYAADIHPPTALRLAAALTRWWRFRGRDAEGRAWLRRLLDDPRSAEADPEVRAWAQLGAATLAIEHGDGLAELTGARQALATFAALGDVSGELAAHDCLSALWRAVGGHDDARRHGEEMLDLATRTGRSREVLVAHRGLAWHDVRNGDLAGARRRLDTVTRLAGDDTRLCAIALVDLAEVARLEGRYEPAVEFGRRALALLTDVGDPGHRVRALATVGLALAESGAWAEAEAVRSTLAEIGAPAEGTQAMIGGYLARARGERAYAAKLFEAAAAALFGRHDARDVVEALVGVAASTDGPADRASALAQLRAMCRRTGQVLLPRDLALLETG</sequence>